<dbReference type="PANTHER" id="PTHR21174:SF0">
    <property type="entry name" value="HD PHOSPHOHYDROLASE FAMILY PROTEIN-RELATED"/>
    <property type="match status" value="1"/>
</dbReference>
<keyword evidence="2" id="KW-1185">Reference proteome</keyword>
<name>A0A848FE43_9BURK</name>
<evidence type="ECO:0000313" key="1">
    <source>
        <dbReference type="EMBL" id="NML17704.1"/>
    </source>
</evidence>
<gene>
    <name evidence="1" type="ORF">HHL10_22285</name>
</gene>
<sequence>MDELLSRSWQRAWGAVSGAEGHALRDALAMAYACGGRHYHTLQHLRETVALLEPALPLAWHPAEVEVALWFHDAVYDPRAGDNEARSAEWAREALGAAGVDAVVGGRVAALILATRHEALPATPDARLLLDADLAILGATPARFDEYERQVRQEYAWVPEERFRTGRRALLQRLLERPALYATDHFRQRFEAPARANLARSLARLAGSDDAGRGAAPQK</sequence>
<evidence type="ECO:0000313" key="2">
    <source>
        <dbReference type="Proteomes" id="UP000574067"/>
    </source>
</evidence>
<protein>
    <submittedName>
        <fullName evidence="1">N-methyl-D-aspartate receptor NMDAR2C subunit</fullName>
    </submittedName>
</protein>
<dbReference type="AlphaFoldDB" id="A0A848FE43"/>
<dbReference type="PIRSF" id="PIRSF035170">
    <property type="entry name" value="HD_phosphohydro"/>
    <property type="match status" value="1"/>
</dbReference>
<dbReference type="SUPFAM" id="SSF109604">
    <property type="entry name" value="HD-domain/PDEase-like"/>
    <property type="match status" value="1"/>
</dbReference>
<dbReference type="EMBL" id="JABBFW010000021">
    <property type="protein sequence ID" value="NML17704.1"/>
    <property type="molecule type" value="Genomic_DNA"/>
</dbReference>
<dbReference type="InterPro" id="IPR009218">
    <property type="entry name" value="HD_phosphohydro"/>
</dbReference>
<organism evidence="1 2">
    <name type="scientific">Azohydromonas caseinilytica</name>
    <dbReference type="NCBI Taxonomy" id="2728836"/>
    <lineage>
        <taxon>Bacteria</taxon>
        <taxon>Pseudomonadati</taxon>
        <taxon>Pseudomonadota</taxon>
        <taxon>Betaproteobacteria</taxon>
        <taxon>Burkholderiales</taxon>
        <taxon>Sphaerotilaceae</taxon>
        <taxon>Azohydromonas</taxon>
    </lineage>
</organism>
<dbReference type="Gene3D" id="1.10.3210.10">
    <property type="entry name" value="Hypothetical protein af1432"/>
    <property type="match status" value="1"/>
</dbReference>
<dbReference type="RefSeq" id="WP_169162605.1">
    <property type="nucleotide sequence ID" value="NZ_JABBFW010000021.1"/>
</dbReference>
<accession>A0A848FE43</accession>
<reference evidence="1 2" key="1">
    <citation type="submission" date="2020-04" db="EMBL/GenBank/DDBJ databases">
        <title>Azohydromonas sp. isolated from soil.</title>
        <authorList>
            <person name="Dahal R.H."/>
        </authorList>
    </citation>
    <scope>NUCLEOTIDE SEQUENCE [LARGE SCALE GENOMIC DNA]</scope>
    <source>
        <strain evidence="1 2">G-1-1-14</strain>
    </source>
</reference>
<proteinExistence type="predicted"/>
<dbReference type="Proteomes" id="UP000574067">
    <property type="component" value="Unassembled WGS sequence"/>
</dbReference>
<comment type="caution">
    <text evidence="1">The sequence shown here is derived from an EMBL/GenBank/DDBJ whole genome shotgun (WGS) entry which is preliminary data.</text>
</comment>
<keyword evidence="1" id="KW-0675">Receptor</keyword>
<dbReference type="PANTHER" id="PTHR21174">
    <property type="match status" value="1"/>
</dbReference>